<gene>
    <name evidence="2" type="ORF">MRSR164_24355</name>
</gene>
<dbReference type="Proteomes" id="UP001349262">
    <property type="component" value="Unassembled WGS sequence"/>
</dbReference>
<organism evidence="2 3">
    <name type="scientific">Methylobacterium radiotolerans</name>
    <dbReference type="NCBI Taxonomy" id="31998"/>
    <lineage>
        <taxon>Bacteria</taxon>
        <taxon>Pseudomonadati</taxon>
        <taxon>Pseudomonadota</taxon>
        <taxon>Alphaproteobacteria</taxon>
        <taxon>Hyphomicrobiales</taxon>
        <taxon>Methylobacteriaceae</taxon>
        <taxon>Methylobacterium</taxon>
    </lineage>
</organism>
<accession>A0ABU7TGT5</accession>
<keyword evidence="1" id="KW-0472">Membrane</keyword>
<keyword evidence="1" id="KW-1133">Transmembrane helix</keyword>
<feature type="transmembrane region" description="Helical" evidence="1">
    <location>
        <begin position="47"/>
        <end position="69"/>
    </location>
</feature>
<dbReference type="EMBL" id="MLBY01000005">
    <property type="protein sequence ID" value="MEE7459792.1"/>
    <property type="molecule type" value="Genomic_DNA"/>
</dbReference>
<evidence type="ECO:0000313" key="2">
    <source>
        <dbReference type="EMBL" id="MEE7459792.1"/>
    </source>
</evidence>
<feature type="transmembrane region" description="Helical" evidence="1">
    <location>
        <begin position="525"/>
        <end position="546"/>
    </location>
</feature>
<sequence length="547" mass="60375">MLEAIESGHLLRNIVISGIAGFMMFCVSYSISVWLKRNRATRKARTALGRLGSICLLVGAIGATAPWILNEYTSRNGVVDGADLFVVHAKRDAVIERLAPEGQIDEGAVIAELRPPAIEGTLAVLDNQIKEAQARIAALQSRALPIDQVLGQKQAQIRARIDQHKNFQYDLLKAAREFERDYLALQTRWVQDKGALETDQSTSRKALETNAQMLTVAKAQADRAADLKNRGLLSNAVTVEDREAQRLTLIAERARNLNQIEESGKRIAKIDARYRISSEAFERQIALIATEMRKADQTVGILQMEIAEVEKAIGEDRSRAKEYTAREIEAALHQLQALFAEKQKNLSIMQIKSPFKGRVVYRHSSPGLAGDNVPVLAISSGTGFNARVWMPPEEIDEIAQSGDVLFQLDNVILRKFFLGQFRKAEEAPFESRRIAHFDARLPIEAISELSTRNEPLRIRLAWRPNILQSLPFRTALAVALFGLALIAISGLTVRTLAQRDARLMTPMPALAEPIRGGARRQATATLLRGLIMCGGLCGGLLITGGAL</sequence>
<keyword evidence="3" id="KW-1185">Reference proteome</keyword>
<keyword evidence="1" id="KW-0812">Transmembrane</keyword>
<name>A0ABU7TGT5_9HYPH</name>
<proteinExistence type="predicted"/>
<feature type="transmembrane region" description="Helical" evidence="1">
    <location>
        <begin position="14"/>
        <end position="35"/>
    </location>
</feature>
<comment type="caution">
    <text evidence="2">The sequence shown here is derived from an EMBL/GenBank/DDBJ whole genome shotgun (WGS) entry which is preliminary data.</text>
</comment>
<feature type="transmembrane region" description="Helical" evidence="1">
    <location>
        <begin position="475"/>
        <end position="497"/>
    </location>
</feature>
<evidence type="ECO:0000256" key="1">
    <source>
        <dbReference type="SAM" id="Phobius"/>
    </source>
</evidence>
<protein>
    <submittedName>
        <fullName evidence="2">HlyD family secretion protein</fullName>
    </submittedName>
</protein>
<reference evidence="2 3" key="1">
    <citation type="journal article" date="2012" name="Genet. Mol. Biol.">
        <title>Analysis of 16S rRNA and mxaF genes revealing insights into Methylobacterium niche-specific plant association.</title>
        <authorList>
            <person name="Dourado M.N."/>
            <person name="Andreote F.D."/>
            <person name="Dini-Andreote F."/>
            <person name="Conti R."/>
            <person name="Araujo J.M."/>
            <person name="Araujo W.L."/>
        </authorList>
    </citation>
    <scope>NUCLEOTIDE SEQUENCE [LARGE SCALE GENOMIC DNA]</scope>
    <source>
        <strain evidence="2 3">SR1.6/4</strain>
    </source>
</reference>
<evidence type="ECO:0000313" key="3">
    <source>
        <dbReference type="Proteomes" id="UP001349262"/>
    </source>
</evidence>